<dbReference type="KEGG" id="meti:DK427_08500"/>
<dbReference type="Pfam" id="PF10119">
    <property type="entry name" value="MethyTransf_Reg"/>
    <property type="match status" value="1"/>
</dbReference>
<evidence type="ECO:0000313" key="4">
    <source>
        <dbReference type="Proteomes" id="UP000246058"/>
    </source>
</evidence>
<feature type="domain" description="Methyltransferase regulatory" evidence="1">
    <location>
        <begin position="221"/>
        <end position="301"/>
    </location>
</feature>
<accession>A0A2U8VR58</accession>
<dbReference type="InterPro" id="IPR041698">
    <property type="entry name" value="Methyltransf_25"/>
</dbReference>
<dbReference type="InterPro" id="IPR018773">
    <property type="entry name" value="MeTrfase_reg_dom_prd"/>
</dbReference>
<evidence type="ECO:0008006" key="5">
    <source>
        <dbReference type="Google" id="ProtNLM"/>
    </source>
</evidence>
<dbReference type="InterPro" id="IPR029063">
    <property type="entry name" value="SAM-dependent_MTases_sf"/>
</dbReference>
<organism evidence="3 4">
    <name type="scientific">Methylobacterium radiodurans</name>
    <dbReference type="NCBI Taxonomy" id="2202828"/>
    <lineage>
        <taxon>Bacteria</taxon>
        <taxon>Pseudomonadati</taxon>
        <taxon>Pseudomonadota</taxon>
        <taxon>Alphaproteobacteria</taxon>
        <taxon>Hyphomicrobiales</taxon>
        <taxon>Methylobacteriaceae</taxon>
        <taxon>Methylobacterium</taxon>
    </lineage>
</organism>
<dbReference type="CDD" id="cd02440">
    <property type="entry name" value="AdoMet_MTases"/>
    <property type="match status" value="1"/>
</dbReference>
<reference evidence="3 4" key="1">
    <citation type="submission" date="2018-05" db="EMBL/GenBank/DDBJ databases">
        <title>Complete Genome Sequence of Methylobacterium sp. 17Sr1-43.</title>
        <authorList>
            <person name="Srinivasan S."/>
        </authorList>
    </citation>
    <scope>NUCLEOTIDE SEQUENCE [LARGE SCALE GENOMIC DNA]</scope>
    <source>
        <strain evidence="3 4">17Sr1-43</strain>
    </source>
</reference>
<dbReference type="Proteomes" id="UP000246058">
    <property type="component" value="Chromosome"/>
</dbReference>
<keyword evidence="4" id="KW-1185">Reference proteome</keyword>
<dbReference type="Pfam" id="PF13649">
    <property type="entry name" value="Methyltransf_25"/>
    <property type="match status" value="1"/>
</dbReference>
<protein>
    <recommendedName>
        <fullName evidence="5">Methyltransferase type 12</fullName>
    </recommendedName>
</protein>
<feature type="domain" description="Methyltransferase" evidence="2">
    <location>
        <begin position="47"/>
        <end position="148"/>
    </location>
</feature>
<name>A0A2U8VR58_9HYPH</name>
<evidence type="ECO:0000259" key="2">
    <source>
        <dbReference type="Pfam" id="PF13649"/>
    </source>
</evidence>
<dbReference type="AlphaFoldDB" id="A0A2U8VR58"/>
<evidence type="ECO:0000259" key="1">
    <source>
        <dbReference type="Pfam" id="PF10119"/>
    </source>
</evidence>
<proteinExistence type="predicted"/>
<dbReference type="SUPFAM" id="SSF53335">
    <property type="entry name" value="S-adenosyl-L-methionine-dependent methyltransferases"/>
    <property type="match status" value="1"/>
</dbReference>
<sequence length="513" mass="54942">MAAWSEGYVADIPYALGFYRETVPAHLALAALSVGRHPGSVASPRRVLELGIGMGLNSVLAAASNPATQFEGIDFNPLHIAHARGLAEAADLSNISLLEASFQDLAAVAQEGQHDLDLIVLHGILSWVSAEAHEAILTIVRRRLKPGGLLYVSYNCMPGWAPFLPMQRLMREVGKRNSGRSDKSVGAAIDLAQALAKEGALYFAANTGLAQRLERMASMDRGYLPHEYLNANWHIFHFADVAEMFGRAKLDFVSSATLVENADGLALPAGARTRIEAEADPIFKETLRDLASNKQFRRDLFGRGTGALTGQEQSALIAGTRFTLAVPRAKVTFTFPTLMGDLSGKAELYGPIADRLAQGPASFSEIAALPVFQAGGAGTVLQALTLLVHGGQVLPLPATPTMDFAPAQRLNSVLAEKMSQGRTYNFLAAPLAGSGVQATNLELLMLSALRAGTRETADTMSAALTERMQPLGLAFLTDGKPETEPRVIRARTEGEAHGFLTEKLPLWRQLGVI</sequence>
<gene>
    <name evidence="3" type="ORF">DK427_08500</name>
</gene>
<evidence type="ECO:0000313" key="3">
    <source>
        <dbReference type="EMBL" id="AWN35782.1"/>
    </source>
</evidence>
<dbReference type="Gene3D" id="3.40.50.150">
    <property type="entry name" value="Vaccinia Virus protein VP39"/>
    <property type="match status" value="1"/>
</dbReference>
<dbReference type="EMBL" id="CP029551">
    <property type="protein sequence ID" value="AWN35782.1"/>
    <property type="molecule type" value="Genomic_DNA"/>
</dbReference>
<dbReference type="OrthoDB" id="5298787at2"/>